<keyword evidence="2" id="KW-1185">Reference proteome</keyword>
<dbReference type="Proteomes" id="UP001157418">
    <property type="component" value="Unassembled WGS sequence"/>
</dbReference>
<dbReference type="AlphaFoldDB" id="A0AAU9PPK2"/>
<evidence type="ECO:0000313" key="1">
    <source>
        <dbReference type="EMBL" id="CAH1451977.1"/>
    </source>
</evidence>
<gene>
    <name evidence="1" type="ORF">LVIROSA_LOCUS37304</name>
</gene>
<proteinExistence type="predicted"/>
<sequence>MVKEFYSMKNKCSPESLLFIIFGLSTQQKECARSIGFGSLLRMKMTDIPLDQCPKDDILQNFDYERMAIYVEGNELKVIAQSVHDMLRIPTGGTILIQLDQ</sequence>
<dbReference type="EMBL" id="CAKMRJ010005745">
    <property type="protein sequence ID" value="CAH1451977.1"/>
    <property type="molecule type" value="Genomic_DNA"/>
</dbReference>
<dbReference type="PANTHER" id="PTHR34835:SF90">
    <property type="entry name" value="AMINOTRANSFERASE-LIKE PLANT MOBILE DOMAIN-CONTAINING PROTEIN"/>
    <property type="match status" value="1"/>
</dbReference>
<comment type="caution">
    <text evidence="1">The sequence shown here is derived from an EMBL/GenBank/DDBJ whole genome shotgun (WGS) entry which is preliminary data.</text>
</comment>
<name>A0AAU9PPK2_9ASTR</name>
<reference evidence="1 2" key="1">
    <citation type="submission" date="2022-01" db="EMBL/GenBank/DDBJ databases">
        <authorList>
            <person name="Xiong W."/>
            <person name="Schranz E."/>
        </authorList>
    </citation>
    <scope>NUCLEOTIDE SEQUENCE [LARGE SCALE GENOMIC DNA]</scope>
</reference>
<protein>
    <submittedName>
        <fullName evidence="1">Uncharacterized protein</fullName>
    </submittedName>
</protein>
<organism evidence="1 2">
    <name type="scientific">Lactuca virosa</name>
    <dbReference type="NCBI Taxonomy" id="75947"/>
    <lineage>
        <taxon>Eukaryota</taxon>
        <taxon>Viridiplantae</taxon>
        <taxon>Streptophyta</taxon>
        <taxon>Embryophyta</taxon>
        <taxon>Tracheophyta</taxon>
        <taxon>Spermatophyta</taxon>
        <taxon>Magnoliopsida</taxon>
        <taxon>eudicotyledons</taxon>
        <taxon>Gunneridae</taxon>
        <taxon>Pentapetalae</taxon>
        <taxon>asterids</taxon>
        <taxon>campanulids</taxon>
        <taxon>Asterales</taxon>
        <taxon>Asteraceae</taxon>
        <taxon>Cichorioideae</taxon>
        <taxon>Cichorieae</taxon>
        <taxon>Lactucinae</taxon>
        <taxon>Lactuca</taxon>
    </lineage>
</organism>
<evidence type="ECO:0000313" key="2">
    <source>
        <dbReference type="Proteomes" id="UP001157418"/>
    </source>
</evidence>
<dbReference type="PANTHER" id="PTHR34835">
    <property type="entry name" value="OS07G0283600 PROTEIN-RELATED"/>
    <property type="match status" value="1"/>
</dbReference>
<accession>A0AAU9PPK2</accession>